<keyword evidence="2" id="KW-1185">Reference proteome</keyword>
<name>A0A162MEP8_9BACL</name>
<dbReference type="AlphaFoldDB" id="A0A162MEP8"/>
<dbReference type="RefSeq" id="WP_068531898.1">
    <property type="nucleotide sequence ID" value="NZ_LVJH01000016.1"/>
</dbReference>
<sequence length="163" mass="18442">MELYFKDKFFNSGISDIMNHDGEVVGSMDLKSAFGSSLDVFGHQGQIVCTGKFRLLLNRWIISDGRDKQLGELRRRMSFLTKKYEYDAGNRGVYEITSPVFSKEYSIQSSNGETIASFARTSSWLQTGAFRLLNDSKKLDSYELVAVVMGVHEIQKRDNNNSG</sequence>
<evidence type="ECO:0000313" key="1">
    <source>
        <dbReference type="EMBL" id="OAB43193.1"/>
    </source>
</evidence>
<dbReference type="Proteomes" id="UP000076967">
    <property type="component" value="Unassembled WGS sequence"/>
</dbReference>
<dbReference type="EMBL" id="LVJH01000016">
    <property type="protein sequence ID" value="OAB43193.1"/>
    <property type="molecule type" value="Genomic_DNA"/>
</dbReference>
<proteinExistence type="predicted"/>
<organism evidence="1 2">
    <name type="scientific">Paenibacillus glacialis</name>
    <dbReference type="NCBI Taxonomy" id="494026"/>
    <lineage>
        <taxon>Bacteria</taxon>
        <taxon>Bacillati</taxon>
        <taxon>Bacillota</taxon>
        <taxon>Bacilli</taxon>
        <taxon>Bacillales</taxon>
        <taxon>Paenibacillaceae</taxon>
        <taxon>Paenibacillus</taxon>
    </lineage>
</organism>
<accession>A0A162MEP8</accession>
<gene>
    <name evidence="1" type="ORF">PGLA_09375</name>
</gene>
<dbReference type="Pfam" id="PF04525">
    <property type="entry name" value="LOR"/>
    <property type="match status" value="1"/>
</dbReference>
<reference evidence="1 2" key="1">
    <citation type="submission" date="2016-03" db="EMBL/GenBank/DDBJ databases">
        <title>Draft genome sequence of Paenibacillus glacialis DSM 22343.</title>
        <authorList>
            <person name="Shin S.-K."/>
            <person name="Yi H."/>
        </authorList>
    </citation>
    <scope>NUCLEOTIDE SEQUENCE [LARGE SCALE GENOMIC DNA]</scope>
    <source>
        <strain evidence="1 2">DSM 22343</strain>
    </source>
</reference>
<protein>
    <recommendedName>
        <fullName evidence="3">LURP-one-related family protein</fullName>
    </recommendedName>
</protein>
<evidence type="ECO:0008006" key="3">
    <source>
        <dbReference type="Google" id="ProtNLM"/>
    </source>
</evidence>
<evidence type="ECO:0000313" key="2">
    <source>
        <dbReference type="Proteomes" id="UP000076967"/>
    </source>
</evidence>
<dbReference type="OrthoDB" id="2692055at2"/>
<dbReference type="InterPro" id="IPR007612">
    <property type="entry name" value="LOR"/>
</dbReference>
<comment type="caution">
    <text evidence="1">The sequence shown here is derived from an EMBL/GenBank/DDBJ whole genome shotgun (WGS) entry which is preliminary data.</text>
</comment>